<evidence type="ECO:0000313" key="1">
    <source>
        <dbReference type="EMBL" id="CAG7820644.1"/>
    </source>
</evidence>
<gene>
    <name evidence="1" type="ORF">AFUS01_LOCUS31028</name>
</gene>
<protein>
    <submittedName>
        <fullName evidence="1">Uncharacterized protein</fullName>
    </submittedName>
</protein>
<evidence type="ECO:0000313" key="2">
    <source>
        <dbReference type="Proteomes" id="UP000708208"/>
    </source>
</evidence>
<accession>A0A8J2KWR9</accession>
<dbReference type="Proteomes" id="UP000708208">
    <property type="component" value="Unassembled WGS sequence"/>
</dbReference>
<reference evidence="1" key="1">
    <citation type="submission" date="2021-06" db="EMBL/GenBank/DDBJ databases">
        <authorList>
            <person name="Hodson N. C."/>
            <person name="Mongue J. A."/>
            <person name="Jaron S. K."/>
        </authorList>
    </citation>
    <scope>NUCLEOTIDE SEQUENCE</scope>
</reference>
<comment type="caution">
    <text evidence="1">The sequence shown here is derived from an EMBL/GenBank/DDBJ whole genome shotgun (WGS) entry which is preliminary data.</text>
</comment>
<keyword evidence="2" id="KW-1185">Reference proteome</keyword>
<dbReference type="EMBL" id="CAJVCH010485796">
    <property type="protein sequence ID" value="CAG7820644.1"/>
    <property type="molecule type" value="Genomic_DNA"/>
</dbReference>
<organism evidence="1 2">
    <name type="scientific">Allacma fusca</name>
    <dbReference type="NCBI Taxonomy" id="39272"/>
    <lineage>
        <taxon>Eukaryota</taxon>
        <taxon>Metazoa</taxon>
        <taxon>Ecdysozoa</taxon>
        <taxon>Arthropoda</taxon>
        <taxon>Hexapoda</taxon>
        <taxon>Collembola</taxon>
        <taxon>Symphypleona</taxon>
        <taxon>Sminthuridae</taxon>
        <taxon>Allacma</taxon>
    </lineage>
</organism>
<sequence>MMIIAGSVKFRSPLLSAYPTCTTAFISTSYKRWNVCKKNIEEDTQIEKPSERSLQDDDNDFRRRVSGCELTESDNEILFKAALIKAGKREPTPEEKVILSKADQIVAANEDELRKKGYFGRRRLVSENEAVDQNRRLHETTDYSKIYGECEERFVAQLEDNYEDAFIQMSDFFKSTNTAFVKINKRLDRIESDNAKIKINTANTTNPETFLKSLPPPANGHFFRGSTFERIAAALPSLSLAVKFVKYMDTDLTGYQLGDSWGLVHANAPTSVPSQTAQVATFKSDSDGDDGIVAQILEDPMNPLKSIDVRQM</sequence>
<dbReference type="AlphaFoldDB" id="A0A8J2KWR9"/>
<proteinExistence type="predicted"/>
<name>A0A8J2KWR9_9HEXA</name>